<sequence>MTHVTTQGATMEYHEVDPDEDDDAHIDDGLVEEKEKALKKMVDKMPDLFSKVHTGYYRFPFCPGRRCDRWTISVLRDHARALGVLRNYTYKVAGKHQASEEYIHMTWM</sequence>
<dbReference type="Proteomes" id="UP001497457">
    <property type="component" value="Unassembled WGS sequence"/>
</dbReference>
<protein>
    <submittedName>
        <fullName evidence="2">Uncharacterized protein</fullName>
    </submittedName>
</protein>
<keyword evidence="3" id="KW-1185">Reference proteome</keyword>
<comment type="caution">
    <text evidence="2">The sequence shown here is derived from an EMBL/GenBank/DDBJ whole genome shotgun (WGS) entry which is preliminary data.</text>
</comment>
<organism evidence="2 3">
    <name type="scientific">Urochloa decumbens</name>
    <dbReference type="NCBI Taxonomy" id="240449"/>
    <lineage>
        <taxon>Eukaryota</taxon>
        <taxon>Viridiplantae</taxon>
        <taxon>Streptophyta</taxon>
        <taxon>Embryophyta</taxon>
        <taxon>Tracheophyta</taxon>
        <taxon>Spermatophyta</taxon>
        <taxon>Magnoliopsida</taxon>
        <taxon>Liliopsida</taxon>
        <taxon>Poales</taxon>
        <taxon>Poaceae</taxon>
        <taxon>PACMAD clade</taxon>
        <taxon>Panicoideae</taxon>
        <taxon>Panicodae</taxon>
        <taxon>Paniceae</taxon>
        <taxon>Melinidinae</taxon>
        <taxon>Urochloa</taxon>
    </lineage>
</organism>
<accession>A0ABC9H4F0</accession>
<evidence type="ECO:0000313" key="3">
    <source>
        <dbReference type="Proteomes" id="UP001497457"/>
    </source>
</evidence>
<proteinExistence type="predicted"/>
<evidence type="ECO:0000256" key="1">
    <source>
        <dbReference type="SAM" id="MobiDB-lite"/>
    </source>
</evidence>
<feature type="region of interest" description="Disordered" evidence="1">
    <location>
        <begin position="1"/>
        <end position="25"/>
    </location>
</feature>
<dbReference type="AlphaFoldDB" id="A0ABC9H4F0"/>
<reference evidence="2" key="1">
    <citation type="submission" date="2024-10" db="EMBL/GenBank/DDBJ databases">
        <authorList>
            <person name="Ryan C."/>
        </authorList>
    </citation>
    <scope>NUCLEOTIDE SEQUENCE [LARGE SCALE GENOMIC DNA]</scope>
</reference>
<gene>
    <name evidence="2" type="ORF">URODEC1_LOCUS122082</name>
</gene>
<dbReference type="EMBL" id="CAXIPR030001584">
    <property type="protein sequence ID" value="CAM0148842.1"/>
    <property type="molecule type" value="Genomic_DNA"/>
</dbReference>
<name>A0ABC9H4F0_9POAL</name>
<evidence type="ECO:0000313" key="2">
    <source>
        <dbReference type="EMBL" id="CAM0148842.1"/>
    </source>
</evidence>